<comment type="caution">
    <text evidence="2">The sequence shown here is derived from an EMBL/GenBank/DDBJ whole genome shotgun (WGS) entry which is preliminary data.</text>
</comment>
<protein>
    <submittedName>
        <fullName evidence="2">Uncharacterized protein</fullName>
    </submittedName>
</protein>
<feature type="compositionally biased region" description="Polar residues" evidence="1">
    <location>
        <begin position="17"/>
        <end position="26"/>
    </location>
</feature>
<accession>A0ABR4HX66</accession>
<sequence length="411" mass="46717">MADRLAQTLSARCFLPTNQDRVAKSTQSRREPTNGVKKRGRPRMAPTGDITRMDRRAQVRYAQRTYRHRKELRYRDMECRVAELESTIGRASDSLSEFFNMAIDSDLHVTHPHLFDRLRDSVTHLKRAAGEKVQESPPREIILPVILPANVSLSPKDTGPLGYIVNWLQDTDGGQPAPRPNSNLSFWRKNPSPSHQRSQIERPLPGSNQYTYSFHESSLLRVLQRYCLEYSYRLFSDPHSDPQEFYRVFRLVPWVKYREKMGKYLLCLVRSGVGARLDIPALPFYCIGGAGTHYPRFEDGQRVYQEKMRLPRRILGTLASSVSEDIASIDRQKLLKLAELDGTWLDSNDVVGFLEEKGILSGPQGGVSLSIDLNGFLQSLVGKMVILGRSPGFRLRDVESALAATLRVDSK</sequence>
<evidence type="ECO:0000313" key="3">
    <source>
        <dbReference type="Proteomes" id="UP001610334"/>
    </source>
</evidence>
<dbReference type="Proteomes" id="UP001610334">
    <property type="component" value="Unassembled WGS sequence"/>
</dbReference>
<evidence type="ECO:0000313" key="2">
    <source>
        <dbReference type="EMBL" id="KAL2819971.1"/>
    </source>
</evidence>
<feature type="region of interest" description="Disordered" evidence="1">
    <location>
        <begin position="172"/>
        <end position="204"/>
    </location>
</feature>
<organism evidence="2 3">
    <name type="scientific">Aspergillus granulosus</name>
    <dbReference type="NCBI Taxonomy" id="176169"/>
    <lineage>
        <taxon>Eukaryota</taxon>
        <taxon>Fungi</taxon>
        <taxon>Dikarya</taxon>
        <taxon>Ascomycota</taxon>
        <taxon>Pezizomycotina</taxon>
        <taxon>Eurotiomycetes</taxon>
        <taxon>Eurotiomycetidae</taxon>
        <taxon>Eurotiales</taxon>
        <taxon>Aspergillaceae</taxon>
        <taxon>Aspergillus</taxon>
        <taxon>Aspergillus subgen. Nidulantes</taxon>
    </lineage>
</organism>
<dbReference type="EMBL" id="JBFXLT010000008">
    <property type="protein sequence ID" value="KAL2819971.1"/>
    <property type="molecule type" value="Genomic_DNA"/>
</dbReference>
<dbReference type="Gene3D" id="1.20.5.170">
    <property type="match status" value="1"/>
</dbReference>
<dbReference type="PANTHER" id="PTHR40618">
    <property type="entry name" value="B-ZIP TRANSCRIPTION FACTOR (EUROFUNG)-RELATED"/>
    <property type="match status" value="1"/>
</dbReference>
<dbReference type="PANTHER" id="PTHR40618:SF1">
    <property type="entry name" value="B-ZIP TRANSCRIPTION FACTOR (EUROFUNG)"/>
    <property type="match status" value="1"/>
</dbReference>
<gene>
    <name evidence="2" type="ORF">BJX63DRAFT_428296</name>
</gene>
<name>A0ABR4HX66_9EURO</name>
<proteinExistence type="predicted"/>
<feature type="region of interest" description="Disordered" evidence="1">
    <location>
        <begin position="17"/>
        <end position="48"/>
    </location>
</feature>
<reference evidence="2 3" key="1">
    <citation type="submission" date="2024-07" db="EMBL/GenBank/DDBJ databases">
        <title>Section-level genome sequencing and comparative genomics of Aspergillus sections Usti and Cavernicolus.</title>
        <authorList>
            <consortium name="Lawrence Berkeley National Laboratory"/>
            <person name="Nybo J.L."/>
            <person name="Vesth T.C."/>
            <person name="Theobald S."/>
            <person name="Frisvad J.C."/>
            <person name="Larsen T.O."/>
            <person name="Kjaerboelling I."/>
            <person name="Rothschild-Mancinelli K."/>
            <person name="Lyhne E.K."/>
            <person name="Kogle M.E."/>
            <person name="Barry K."/>
            <person name="Clum A."/>
            <person name="Na H."/>
            <person name="Ledsgaard L."/>
            <person name="Lin J."/>
            <person name="Lipzen A."/>
            <person name="Kuo A."/>
            <person name="Riley R."/>
            <person name="Mondo S."/>
            <person name="Labutti K."/>
            <person name="Haridas S."/>
            <person name="Pangalinan J."/>
            <person name="Salamov A.A."/>
            <person name="Simmons B.A."/>
            <person name="Magnuson J.K."/>
            <person name="Chen J."/>
            <person name="Drula E."/>
            <person name="Henrissat B."/>
            <person name="Wiebenga A."/>
            <person name="Lubbers R.J."/>
            <person name="Gomes A.C."/>
            <person name="Makela M.R."/>
            <person name="Stajich J."/>
            <person name="Grigoriev I.V."/>
            <person name="Mortensen U.H."/>
            <person name="De Vries R.P."/>
            <person name="Baker S.E."/>
            <person name="Andersen M.R."/>
        </authorList>
    </citation>
    <scope>NUCLEOTIDE SEQUENCE [LARGE SCALE GENOMIC DNA]</scope>
    <source>
        <strain evidence="2 3">CBS 588.65</strain>
    </source>
</reference>
<dbReference type="InterPro" id="IPR046347">
    <property type="entry name" value="bZIP_sf"/>
</dbReference>
<feature type="compositionally biased region" description="Polar residues" evidence="1">
    <location>
        <begin position="180"/>
        <end position="197"/>
    </location>
</feature>
<dbReference type="CDD" id="cd14688">
    <property type="entry name" value="bZIP_YAP"/>
    <property type="match status" value="1"/>
</dbReference>
<dbReference type="SUPFAM" id="SSF57959">
    <property type="entry name" value="Leucine zipper domain"/>
    <property type="match status" value="1"/>
</dbReference>
<evidence type="ECO:0000256" key="1">
    <source>
        <dbReference type="SAM" id="MobiDB-lite"/>
    </source>
</evidence>
<keyword evidence="3" id="KW-1185">Reference proteome</keyword>